<dbReference type="EMBL" id="JARKIF010000005">
    <property type="protein sequence ID" value="KAJ7639317.1"/>
    <property type="molecule type" value="Genomic_DNA"/>
</dbReference>
<name>A0AAD7FVH5_9AGAR</name>
<protein>
    <recommendedName>
        <fullName evidence="3">F-box domain-containing protein</fullName>
    </recommendedName>
</protein>
<keyword evidence="2" id="KW-1185">Reference proteome</keyword>
<dbReference type="Proteomes" id="UP001221142">
    <property type="component" value="Unassembled WGS sequence"/>
</dbReference>
<evidence type="ECO:0008006" key="3">
    <source>
        <dbReference type="Google" id="ProtNLM"/>
    </source>
</evidence>
<proteinExistence type="predicted"/>
<evidence type="ECO:0000313" key="1">
    <source>
        <dbReference type="EMBL" id="KAJ7639317.1"/>
    </source>
</evidence>
<gene>
    <name evidence="1" type="ORF">FB45DRAFT_726781</name>
</gene>
<dbReference type="InterPro" id="IPR036047">
    <property type="entry name" value="F-box-like_dom_sf"/>
</dbReference>
<dbReference type="SUPFAM" id="SSF81383">
    <property type="entry name" value="F-box domain"/>
    <property type="match status" value="1"/>
</dbReference>
<evidence type="ECO:0000313" key="2">
    <source>
        <dbReference type="Proteomes" id="UP001221142"/>
    </source>
</evidence>
<sequence>AITYPVLTLPSEITSEIFVHCLPDVLSGEDAVNTTEAPLLLLQICSQWRQIARCTPKLWTRLDIDLPSRDEHAHAIAKTWLDCSRQHPLSVTLKGPIMDIANFKSFFAIFRQHAPEIRSLTL</sequence>
<dbReference type="AlphaFoldDB" id="A0AAD7FVH5"/>
<feature type="non-terminal residue" evidence="1">
    <location>
        <position position="1"/>
    </location>
</feature>
<dbReference type="Gene3D" id="1.20.1280.50">
    <property type="match status" value="1"/>
</dbReference>
<organism evidence="1 2">
    <name type="scientific">Roridomyces roridus</name>
    <dbReference type="NCBI Taxonomy" id="1738132"/>
    <lineage>
        <taxon>Eukaryota</taxon>
        <taxon>Fungi</taxon>
        <taxon>Dikarya</taxon>
        <taxon>Basidiomycota</taxon>
        <taxon>Agaricomycotina</taxon>
        <taxon>Agaricomycetes</taxon>
        <taxon>Agaricomycetidae</taxon>
        <taxon>Agaricales</taxon>
        <taxon>Marasmiineae</taxon>
        <taxon>Mycenaceae</taxon>
        <taxon>Roridomyces</taxon>
    </lineage>
</organism>
<comment type="caution">
    <text evidence="1">The sequence shown here is derived from an EMBL/GenBank/DDBJ whole genome shotgun (WGS) entry which is preliminary data.</text>
</comment>
<reference evidence="1" key="1">
    <citation type="submission" date="2023-03" db="EMBL/GenBank/DDBJ databases">
        <title>Massive genome expansion in bonnet fungi (Mycena s.s.) driven by repeated elements and novel gene families across ecological guilds.</title>
        <authorList>
            <consortium name="Lawrence Berkeley National Laboratory"/>
            <person name="Harder C.B."/>
            <person name="Miyauchi S."/>
            <person name="Viragh M."/>
            <person name="Kuo A."/>
            <person name="Thoen E."/>
            <person name="Andreopoulos B."/>
            <person name="Lu D."/>
            <person name="Skrede I."/>
            <person name="Drula E."/>
            <person name="Henrissat B."/>
            <person name="Morin E."/>
            <person name="Kohler A."/>
            <person name="Barry K."/>
            <person name="LaButti K."/>
            <person name="Morin E."/>
            <person name="Salamov A."/>
            <person name="Lipzen A."/>
            <person name="Mereny Z."/>
            <person name="Hegedus B."/>
            <person name="Baldrian P."/>
            <person name="Stursova M."/>
            <person name="Weitz H."/>
            <person name="Taylor A."/>
            <person name="Grigoriev I.V."/>
            <person name="Nagy L.G."/>
            <person name="Martin F."/>
            <person name="Kauserud H."/>
        </authorList>
    </citation>
    <scope>NUCLEOTIDE SEQUENCE</scope>
    <source>
        <strain evidence="1">9284</strain>
    </source>
</reference>
<feature type="non-terminal residue" evidence="1">
    <location>
        <position position="122"/>
    </location>
</feature>
<accession>A0AAD7FVH5</accession>